<dbReference type="RefSeq" id="WP_237158288.1">
    <property type="nucleotide sequence ID" value="NZ_PECB01000003.1"/>
</dbReference>
<sequence length="156" mass="17181">MINRQFIERAAWPTLTAVLPLAIVAGQIGLDICRWWIMYGTAASAAVLMSTGTFARSRVAGRQLTVSYSWALFWIVLAVLTGAQSIFYAHFRNQCPVVGPLIPVDMLLEWLIAPIVLMALVGSTLRHLHGHRAPGVVEIDETQGPTRDFPAKGRSR</sequence>
<proteinExistence type="predicted"/>
<organism evidence="2 3">
    <name type="scientific">Mycobacteroides franklinii</name>
    <dbReference type="NCBI Taxonomy" id="948102"/>
    <lineage>
        <taxon>Bacteria</taxon>
        <taxon>Bacillati</taxon>
        <taxon>Actinomycetota</taxon>
        <taxon>Actinomycetes</taxon>
        <taxon>Mycobacteriales</taxon>
        <taxon>Mycobacteriaceae</taxon>
        <taxon>Mycobacteroides</taxon>
    </lineage>
</organism>
<keyword evidence="1" id="KW-0472">Membrane</keyword>
<evidence type="ECO:0000313" key="3">
    <source>
        <dbReference type="Proteomes" id="UP000295165"/>
    </source>
</evidence>
<protein>
    <submittedName>
        <fullName evidence="2">Uncharacterized protein</fullName>
    </submittedName>
</protein>
<reference evidence="2 3" key="1">
    <citation type="journal article" date="2019" name="Sci. Rep.">
        <title>Extended insight into the Mycobacterium chelonae-abscessus complex through whole genome sequencing of Mycobacterium salmoniphilum outbreak and Mycobacterium salmoniphilum-like strains.</title>
        <authorList>
            <person name="Behra P.R.K."/>
            <person name="Das S."/>
            <person name="Pettersson B.M.F."/>
            <person name="Shirreff L."/>
            <person name="DuCote T."/>
            <person name="Jacobsson K.G."/>
            <person name="Ennis D.G."/>
            <person name="Kirsebom L.A."/>
        </authorList>
    </citation>
    <scope>NUCLEOTIDE SEQUENCE [LARGE SCALE GENOMIC DNA]</scope>
    <source>
        <strain evidence="2 3">CCUG 63697</strain>
    </source>
</reference>
<accession>A0A4R8R873</accession>
<feature type="transmembrane region" description="Helical" evidence="1">
    <location>
        <begin position="36"/>
        <end position="55"/>
    </location>
</feature>
<gene>
    <name evidence="2" type="ORF">CCUG63697_02134</name>
</gene>
<feature type="transmembrane region" description="Helical" evidence="1">
    <location>
        <begin position="107"/>
        <end position="125"/>
    </location>
</feature>
<keyword evidence="1" id="KW-1133">Transmembrane helix</keyword>
<feature type="transmembrane region" description="Helical" evidence="1">
    <location>
        <begin position="67"/>
        <end position="87"/>
    </location>
</feature>
<comment type="caution">
    <text evidence="2">The sequence shown here is derived from an EMBL/GenBank/DDBJ whole genome shotgun (WGS) entry which is preliminary data.</text>
</comment>
<dbReference type="EMBL" id="PECC01000027">
    <property type="protein sequence ID" value="TDZ50629.1"/>
    <property type="molecule type" value="Genomic_DNA"/>
</dbReference>
<keyword evidence="1" id="KW-0812">Transmembrane</keyword>
<dbReference type="Proteomes" id="UP000295165">
    <property type="component" value="Unassembled WGS sequence"/>
</dbReference>
<evidence type="ECO:0000313" key="2">
    <source>
        <dbReference type="EMBL" id="TDZ50629.1"/>
    </source>
</evidence>
<dbReference type="AlphaFoldDB" id="A0A4R8R873"/>
<keyword evidence="3" id="KW-1185">Reference proteome</keyword>
<evidence type="ECO:0000256" key="1">
    <source>
        <dbReference type="SAM" id="Phobius"/>
    </source>
</evidence>
<feature type="transmembrane region" description="Helical" evidence="1">
    <location>
        <begin position="12"/>
        <end position="30"/>
    </location>
</feature>
<name>A0A4R8R873_9MYCO</name>